<accession>A0A7W9JCS5</accession>
<dbReference type="PANTHER" id="PTHR11803">
    <property type="entry name" value="2-IMINOBUTANOATE/2-IMINOPROPANOATE DEAMINASE RIDA"/>
    <property type="match status" value="1"/>
</dbReference>
<dbReference type="Proteomes" id="UP000549971">
    <property type="component" value="Unassembled WGS sequence"/>
</dbReference>
<evidence type="ECO:0000313" key="3">
    <source>
        <dbReference type="Proteomes" id="UP000549971"/>
    </source>
</evidence>
<gene>
    <name evidence="2" type="ORF">HDA39_006161</name>
</gene>
<dbReference type="RefSeq" id="WP_184801084.1">
    <property type="nucleotide sequence ID" value="NZ_JACHMY010000001.1"/>
</dbReference>
<dbReference type="GO" id="GO:0019239">
    <property type="term" value="F:deaminase activity"/>
    <property type="evidence" value="ECO:0007669"/>
    <property type="project" value="TreeGrafter"/>
</dbReference>
<dbReference type="Gene3D" id="3.30.1330.40">
    <property type="entry name" value="RutC-like"/>
    <property type="match status" value="1"/>
</dbReference>
<proteinExistence type="inferred from homology"/>
<keyword evidence="3" id="KW-1185">Reference proteome</keyword>
<dbReference type="GO" id="GO:0005829">
    <property type="term" value="C:cytosol"/>
    <property type="evidence" value="ECO:0007669"/>
    <property type="project" value="TreeGrafter"/>
</dbReference>
<dbReference type="AlphaFoldDB" id="A0A7W9JCS5"/>
<evidence type="ECO:0000313" key="2">
    <source>
        <dbReference type="EMBL" id="MBB5839427.1"/>
    </source>
</evidence>
<reference evidence="2 3" key="1">
    <citation type="submission" date="2020-08" db="EMBL/GenBank/DDBJ databases">
        <title>Sequencing the genomes of 1000 actinobacteria strains.</title>
        <authorList>
            <person name="Klenk H.-P."/>
        </authorList>
    </citation>
    <scope>NUCLEOTIDE SEQUENCE [LARGE SCALE GENOMIC DNA]</scope>
    <source>
        <strain evidence="2 3">DSM 28967</strain>
    </source>
</reference>
<dbReference type="InterPro" id="IPR035959">
    <property type="entry name" value="RutC-like_sf"/>
</dbReference>
<dbReference type="CDD" id="cd00448">
    <property type="entry name" value="YjgF_YER057c_UK114_family"/>
    <property type="match status" value="1"/>
</dbReference>
<dbReference type="EMBL" id="JACHMY010000001">
    <property type="protein sequence ID" value="MBB5839427.1"/>
    <property type="molecule type" value="Genomic_DNA"/>
</dbReference>
<comment type="similarity">
    <text evidence="1">Belongs to the RutC family.</text>
</comment>
<dbReference type="Pfam" id="PF01042">
    <property type="entry name" value="Ribonuc_L-PSP"/>
    <property type="match status" value="1"/>
</dbReference>
<protein>
    <submittedName>
        <fullName evidence="2">Enamine deaminase RidA (YjgF/YER057c/UK114 family)</fullName>
    </submittedName>
</protein>
<comment type="caution">
    <text evidence="2">The sequence shown here is derived from an EMBL/GenBank/DDBJ whole genome shotgun (WGS) entry which is preliminary data.</text>
</comment>
<evidence type="ECO:0000256" key="1">
    <source>
        <dbReference type="ARBA" id="ARBA00010552"/>
    </source>
</evidence>
<dbReference type="SUPFAM" id="SSF55298">
    <property type="entry name" value="YjgF-like"/>
    <property type="match status" value="1"/>
</dbReference>
<dbReference type="InterPro" id="IPR006175">
    <property type="entry name" value="YjgF/YER057c/UK114"/>
</dbReference>
<name>A0A7W9JCS5_9ACTN</name>
<sequence length="132" mass="13336">MTEKTLLRPEGLVNSPAFTHVAVVPPGMTTLYVGGQNAVDGEGKLIGGDDAAAQTEQVMKNLKTALAAAGATVHDLVSMTIYLAEEVDLAKAYPVAAQGLEGAAPTVQGIRVTSLTVPGALLEVSAIAAVAP</sequence>
<organism evidence="2 3">
    <name type="scientific">Kribbella italica</name>
    <dbReference type="NCBI Taxonomy" id="1540520"/>
    <lineage>
        <taxon>Bacteria</taxon>
        <taxon>Bacillati</taxon>
        <taxon>Actinomycetota</taxon>
        <taxon>Actinomycetes</taxon>
        <taxon>Propionibacteriales</taxon>
        <taxon>Kribbellaceae</taxon>
        <taxon>Kribbella</taxon>
    </lineage>
</organism>
<dbReference type="PANTHER" id="PTHR11803:SF58">
    <property type="entry name" value="PROTEIN HMF1-RELATED"/>
    <property type="match status" value="1"/>
</dbReference>